<dbReference type="PROSITE" id="PS50203">
    <property type="entry name" value="CALPAIN_CAT"/>
    <property type="match status" value="1"/>
</dbReference>
<evidence type="ECO:0000256" key="2">
    <source>
        <dbReference type="PIRSR" id="PIRSR622684-1"/>
    </source>
</evidence>
<evidence type="ECO:0000313" key="6">
    <source>
        <dbReference type="Proteomes" id="UP000184255"/>
    </source>
</evidence>
<dbReference type="InterPro" id="IPR001300">
    <property type="entry name" value="Peptidase_C2_calpain_cat"/>
</dbReference>
<dbReference type="GO" id="GO:0006508">
    <property type="term" value="P:proteolysis"/>
    <property type="evidence" value="ECO:0007669"/>
    <property type="project" value="InterPro"/>
</dbReference>
<dbReference type="InterPro" id="IPR022684">
    <property type="entry name" value="Calpain_cysteine_protease"/>
</dbReference>
<feature type="active site" evidence="2">
    <location>
        <position position="325"/>
    </location>
</feature>
<comment type="similarity">
    <text evidence="1">Belongs to the peptidase C2 family.</text>
</comment>
<dbReference type="PANTHER" id="PTHR10183:SF425">
    <property type="entry name" value="CALPAIN-5"/>
    <property type="match status" value="1"/>
</dbReference>
<proteinExistence type="inferred from homology"/>
<gene>
    <name evidence="5" type="ORF">FMAN_15476</name>
</gene>
<dbReference type="GeneID" id="65094716"/>
<dbReference type="InterPro" id="IPR000169">
    <property type="entry name" value="Pept_cys_AS"/>
</dbReference>
<evidence type="ECO:0000259" key="4">
    <source>
        <dbReference type="PROSITE" id="PS50203"/>
    </source>
</evidence>
<protein>
    <recommendedName>
        <fullName evidence="4">Calpain catalytic domain-containing protein</fullName>
    </recommendedName>
</protein>
<dbReference type="PANTHER" id="PTHR10183">
    <property type="entry name" value="CALPAIN"/>
    <property type="match status" value="1"/>
</dbReference>
<dbReference type="InterPro" id="IPR038765">
    <property type="entry name" value="Papain-like_cys_pep_sf"/>
</dbReference>
<sequence>MSRRNISYENVYSFAMLMQVMGCYSFIPQVEHFRCLDQQSSYGNMPVEPSLSKSWAHIARELGVSSPLKRFLIEVDFKVARSVGALMAGQIRGRPSAKRVLDNLRRSRAAEQVLGYRKSYLDTEQNAGFGKSLSHHLPLLALTLSRVFSQWLMQLPYGSIDHLSSIKHMARAFRIPTLLRYAIYHSNLLKPSVFSHSQLNDIGMSSNNMNAPIISLCPTELPSPTPKALSYEEAANKCRSDVWAIIKECERINIKFSDPEFDIEQDFASYDHSCLFGIERACDDDDEEQCAKPGSVHRVPWIFENPKFVANDFISDIKQGTCGNCWWLAALASVRLRKQLMEKICVARDEDCAVYGFVFYRNGRWISTVVDDNLYLTEEDFNQDIYDGTGKRAKLYKKQKQTGSEALFFSSCGGANETWVPRLEKAANSPSNIILDLMLGQDLKLTLSLKLTRILS</sequence>
<evidence type="ECO:0000256" key="1">
    <source>
        <dbReference type="ARBA" id="ARBA00007623"/>
    </source>
</evidence>
<dbReference type="SUPFAM" id="SSF54001">
    <property type="entry name" value="Cysteine proteinases"/>
    <property type="match status" value="1"/>
</dbReference>
<keyword evidence="6" id="KW-1185">Reference proteome</keyword>
<dbReference type="RefSeq" id="XP_041691567.1">
    <property type="nucleotide sequence ID" value="XM_041826304.1"/>
</dbReference>
<evidence type="ECO:0000313" key="5">
    <source>
        <dbReference type="EMBL" id="CVL09310.1"/>
    </source>
</evidence>
<dbReference type="EMBL" id="FCQH01000038">
    <property type="protein sequence ID" value="CVL09310.1"/>
    <property type="molecule type" value="Genomic_DNA"/>
</dbReference>
<comment type="caution">
    <text evidence="3">Lacks conserved residue(s) required for the propagation of feature annotation.</text>
</comment>
<dbReference type="Proteomes" id="UP000184255">
    <property type="component" value="Unassembled WGS sequence"/>
</dbReference>
<comment type="caution">
    <text evidence="5">The sequence shown here is derived from an EMBL/GenBank/DDBJ whole genome shotgun (WGS) entry which is preliminary data.</text>
</comment>
<dbReference type="Pfam" id="PF00648">
    <property type="entry name" value="Peptidase_C2"/>
    <property type="match status" value="1"/>
</dbReference>
<name>A0A1L7UF70_FUSMA</name>
<reference evidence="6" key="1">
    <citation type="journal article" date="2016" name="Genome Biol. Evol.">
        <title>Comparative 'omics' of the Fusarium fujikuroi species complex highlights differences in genetic potential and metabolite synthesis.</title>
        <authorList>
            <person name="Niehaus E.-M."/>
            <person name="Muensterkoetter M."/>
            <person name="Proctor R.H."/>
            <person name="Brown D.W."/>
            <person name="Sharon A."/>
            <person name="Idan Y."/>
            <person name="Oren-Young L."/>
            <person name="Sieber C.M."/>
            <person name="Novak O."/>
            <person name="Pencik A."/>
            <person name="Tarkowska D."/>
            <person name="Hromadova K."/>
            <person name="Freeman S."/>
            <person name="Maymon M."/>
            <person name="Elazar M."/>
            <person name="Youssef S.A."/>
            <person name="El-Shabrawy E.S.M."/>
            <person name="Shalaby A.B.A."/>
            <person name="Houterman P."/>
            <person name="Brock N.L."/>
            <person name="Burkhardt I."/>
            <person name="Tsavkelova E.A."/>
            <person name="Dickschat J.S."/>
            <person name="Galuszka P."/>
            <person name="Gueldener U."/>
            <person name="Tudzynski B."/>
        </authorList>
    </citation>
    <scope>NUCLEOTIDE SEQUENCE [LARGE SCALE GENOMIC DNA]</scope>
    <source>
        <strain evidence="6">MRC7560</strain>
    </source>
</reference>
<feature type="domain" description="Calpain catalytic" evidence="4">
    <location>
        <begin position="255"/>
        <end position="426"/>
    </location>
</feature>
<evidence type="ECO:0000256" key="3">
    <source>
        <dbReference type="PROSITE-ProRule" id="PRU00239"/>
    </source>
</evidence>
<accession>A0A1L7UF70</accession>
<dbReference type="VEuPathDB" id="FungiDB:FMAN_15476"/>
<dbReference type="AlphaFoldDB" id="A0A1L7UF70"/>
<dbReference type="GO" id="GO:0004198">
    <property type="term" value="F:calcium-dependent cysteine-type endopeptidase activity"/>
    <property type="evidence" value="ECO:0007669"/>
    <property type="project" value="InterPro"/>
</dbReference>
<organism evidence="5 6">
    <name type="scientific">Fusarium mangiferae</name>
    <name type="common">Mango malformation disease fungus</name>
    <dbReference type="NCBI Taxonomy" id="192010"/>
    <lineage>
        <taxon>Eukaryota</taxon>
        <taxon>Fungi</taxon>
        <taxon>Dikarya</taxon>
        <taxon>Ascomycota</taxon>
        <taxon>Pezizomycotina</taxon>
        <taxon>Sordariomycetes</taxon>
        <taxon>Hypocreomycetidae</taxon>
        <taxon>Hypocreales</taxon>
        <taxon>Nectriaceae</taxon>
        <taxon>Fusarium</taxon>
        <taxon>Fusarium fujikuroi species complex</taxon>
    </lineage>
</organism>
<dbReference type="PROSITE" id="PS00139">
    <property type="entry name" value="THIOL_PROTEASE_CYS"/>
    <property type="match status" value="1"/>
</dbReference>